<organism evidence="2 3">
    <name type="scientific">Metarhizium robertsii</name>
    <dbReference type="NCBI Taxonomy" id="568076"/>
    <lineage>
        <taxon>Eukaryota</taxon>
        <taxon>Fungi</taxon>
        <taxon>Dikarya</taxon>
        <taxon>Ascomycota</taxon>
        <taxon>Pezizomycotina</taxon>
        <taxon>Sordariomycetes</taxon>
        <taxon>Hypocreomycetidae</taxon>
        <taxon>Hypocreales</taxon>
        <taxon>Clavicipitaceae</taxon>
        <taxon>Metarhizium</taxon>
    </lineage>
</organism>
<dbReference type="Proteomes" id="UP000030151">
    <property type="component" value="Unassembled WGS sequence"/>
</dbReference>
<name>A0A014MYD0_9HYPO</name>
<accession>A0A014MYD0</accession>
<feature type="compositionally biased region" description="Basic and acidic residues" evidence="1">
    <location>
        <begin position="633"/>
        <end position="646"/>
    </location>
</feature>
<gene>
    <name evidence="2" type="ORF">X797_010213</name>
</gene>
<reference evidence="2 3" key="1">
    <citation type="submission" date="2014-02" db="EMBL/GenBank/DDBJ databases">
        <title>The genome sequence of the entomopathogenic fungus Metarhizium robertsii ARSEF 2575.</title>
        <authorList>
            <person name="Giuliano Garisto Donzelli B."/>
            <person name="Roe B.A."/>
            <person name="Macmil S.L."/>
            <person name="Krasnoff S.B."/>
            <person name="Gibson D.M."/>
        </authorList>
    </citation>
    <scope>NUCLEOTIDE SEQUENCE [LARGE SCALE GENOMIC DNA]</scope>
    <source>
        <strain evidence="2 3">ARSEF 2575</strain>
    </source>
</reference>
<dbReference type="HOGENOM" id="CLU_413364_0_0_1"/>
<feature type="region of interest" description="Disordered" evidence="1">
    <location>
        <begin position="622"/>
        <end position="664"/>
    </location>
</feature>
<evidence type="ECO:0000313" key="3">
    <source>
        <dbReference type="Proteomes" id="UP000030151"/>
    </source>
</evidence>
<dbReference type="EMBL" id="JELW01000046">
    <property type="protein sequence ID" value="EXU96669.1"/>
    <property type="molecule type" value="Genomic_DNA"/>
</dbReference>
<sequence>MVQGWMALSFAAPPAVGRSANVEEWMDGRPISWLCWVVGHDEAVSLTILKNKGFAQIVKCRFLQSYQETGASLSMLKCRGMASRAPAVVCWTSFIKVNCSADSLVLLGALTPHPHTFHVHTRVFSVYCYICAVCNHRARLIKTHQRYSVGQNDKATTKRTNHPCQDLPLRACCSSVRPQQVHVPRWWMRDTAIEAAISVRHCQSFDVNKQIPSGRQPNVVDWGQHHANADDYWPVIDQETGTRPKDLTIVYMQYMYSVRARASRQSIDRWNGRRLLQCSLSSCQNGRHYQEGLAGGPAVSCASTEYEYFNAGLKFCIQCSVNPGHSNTPCRHLFLTNLLMCVESTGASTYVLDTACRVLTTACAASRLASLPVDPINHDVSILSGTRRRCWMDNGHSFKQALVANISKHRSKGNPLILSTCWASVHLQDGPIATVSFQVGGQQTIETRCCNGTANSSRLELRRFEGAKELFLDVGASIATPAPVFSYARHAHHHRVALARLRVRCQGCGSFTPSCSISAGQATGCWTLGTQLALAWPEMAIFRFLLCRNSRPIGHAIRIVTQVVCSTQLLISKDNTEGVRSTCLATTTETALTVCPCRVLNRPSGVDRSIFSHLKQVVSHDAVKLHKGKAHRQRAEKLGRSLEKSKPPGPHMRRRHGNTRAAAS</sequence>
<evidence type="ECO:0000313" key="2">
    <source>
        <dbReference type="EMBL" id="EXU96669.1"/>
    </source>
</evidence>
<protein>
    <submittedName>
        <fullName evidence="2">Uncharacterized protein</fullName>
    </submittedName>
</protein>
<evidence type="ECO:0000256" key="1">
    <source>
        <dbReference type="SAM" id="MobiDB-lite"/>
    </source>
</evidence>
<comment type="caution">
    <text evidence="2">The sequence shown here is derived from an EMBL/GenBank/DDBJ whole genome shotgun (WGS) entry which is preliminary data.</text>
</comment>
<dbReference type="AlphaFoldDB" id="A0A014MYD0"/>
<proteinExistence type="predicted"/>